<name>A0A1Y3BLT9_EURMA</name>
<protein>
    <submittedName>
        <fullName evidence="6">Uncharacterized protein</fullName>
    </submittedName>
</protein>
<organism evidence="6 7">
    <name type="scientific">Euroglyphus maynei</name>
    <name type="common">Mayne's house dust mite</name>
    <dbReference type="NCBI Taxonomy" id="6958"/>
    <lineage>
        <taxon>Eukaryota</taxon>
        <taxon>Metazoa</taxon>
        <taxon>Ecdysozoa</taxon>
        <taxon>Arthropoda</taxon>
        <taxon>Chelicerata</taxon>
        <taxon>Arachnida</taxon>
        <taxon>Acari</taxon>
        <taxon>Acariformes</taxon>
        <taxon>Sarcoptiformes</taxon>
        <taxon>Astigmata</taxon>
        <taxon>Psoroptidia</taxon>
        <taxon>Analgoidea</taxon>
        <taxon>Pyroglyphidae</taxon>
        <taxon>Pyroglyphinae</taxon>
        <taxon>Euroglyphus</taxon>
    </lineage>
</organism>
<dbReference type="GO" id="GO:0006400">
    <property type="term" value="P:tRNA modification"/>
    <property type="evidence" value="ECO:0007669"/>
    <property type="project" value="TreeGrafter"/>
</dbReference>
<accession>A0A1Y3BLT9</accession>
<dbReference type="Gene3D" id="2.130.10.10">
    <property type="entry name" value="YVTN repeat-like/Quinoprotein amine dehydrogenase"/>
    <property type="match status" value="1"/>
</dbReference>
<evidence type="ECO:0000256" key="1">
    <source>
        <dbReference type="ARBA" id="ARBA00004123"/>
    </source>
</evidence>
<evidence type="ECO:0000256" key="2">
    <source>
        <dbReference type="ARBA" id="ARBA00022574"/>
    </source>
</evidence>
<comment type="subcellular location">
    <subcellularLocation>
        <location evidence="1">Nucleus</location>
    </subcellularLocation>
</comment>
<dbReference type="PANTHER" id="PTHR16288">
    <property type="entry name" value="WD40 REPEAT PROTEIN 4"/>
    <property type="match status" value="1"/>
</dbReference>
<dbReference type="InterPro" id="IPR028884">
    <property type="entry name" value="Trm82"/>
</dbReference>
<proteinExistence type="predicted"/>
<dbReference type="PANTHER" id="PTHR16288:SF0">
    <property type="entry name" value="TRNA (GUANINE-N(7)-)-METHYLTRANSFERASE NON-CATALYTIC SUBUNIT WDR4"/>
    <property type="match status" value="1"/>
</dbReference>
<dbReference type="SUPFAM" id="SSF50978">
    <property type="entry name" value="WD40 repeat-like"/>
    <property type="match status" value="1"/>
</dbReference>
<sequence length="201" mass="23094">MFIVLSKSFLIFDKDDVISSQDDSDCKKALIVYDLKRDSGKPTQIDWCPPTESTKNDADNVKKNPTVSFNTGTVSHLQEFIAISDELKNVIIFDHNFHQINQFKLKKNAQKMIFTKNETKILICDKAGDIYEFDVKQSSSSPVEENCGRLLLGHCSMLLDFLLTDDQRYIISADRDEKIRVTHYPNTRIVLVITNLFHPFN</sequence>
<evidence type="ECO:0000256" key="4">
    <source>
        <dbReference type="ARBA" id="ARBA00022737"/>
    </source>
</evidence>
<evidence type="ECO:0000256" key="5">
    <source>
        <dbReference type="ARBA" id="ARBA00023242"/>
    </source>
</evidence>
<keyword evidence="4" id="KW-0677">Repeat</keyword>
<evidence type="ECO:0000256" key="3">
    <source>
        <dbReference type="ARBA" id="ARBA00022694"/>
    </source>
</evidence>
<dbReference type="GO" id="GO:0005634">
    <property type="term" value="C:nucleus"/>
    <property type="evidence" value="ECO:0007669"/>
    <property type="project" value="UniProtKB-SubCell"/>
</dbReference>
<reference evidence="6 7" key="1">
    <citation type="submission" date="2017-03" db="EMBL/GenBank/DDBJ databases">
        <title>Genome Survey of Euroglyphus maynei.</title>
        <authorList>
            <person name="Arlian L.G."/>
            <person name="Morgan M.S."/>
            <person name="Rider S.D."/>
        </authorList>
    </citation>
    <scope>NUCLEOTIDE SEQUENCE [LARGE SCALE GENOMIC DNA]</scope>
    <source>
        <strain evidence="6">Arlian Lab</strain>
        <tissue evidence="6">Whole body</tissue>
    </source>
</reference>
<gene>
    <name evidence="6" type="ORF">BLA29_005909</name>
</gene>
<evidence type="ECO:0000313" key="6">
    <source>
        <dbReference type="EMBL" id="OTF81782.1"/>
    </source>
</evidence>
<dbReference type="GO" id="GO:0043527">
    <property type="term" value="C:tRNA methyltransferase complex"/>
    <property type="evidence" value="ECO:0007669"/>
    <property type="project" value="TreeGrafter"/>
</dbReference>
<comment type="caution">
    <text evidence="6">The sequence shown here is derived from an EMBL/GenBank/DDBJ whole genome shotgun (WGS) entry which is preliminary data.</text>
</comment>
<dbReference type="InterPro" id="IPR015943">
    <property type="entry name" value="WD40/YVTN_repeat-like_dom_sf"/>
</dbReference>
<dbReference type="AlphaFoldDB" id="A0A1Y3BLT9"/>
<dbReference type="GO" id="GO:0036265">
    <property type="term" value="P:RNA (guanine-N7)-methylation"/>
    <property type="evidence" value="ECO:0007669"/>
    <property type="project" value="InterPro"/>
</dbReference>
<keyword evidence="3" id="KW-0819">tRNA processing</keyword>
<dbReference type="GO" id="GO:0005829">
    <property type="term" value="C:cytosol"/>
    <property type="evidence" value="ECO:0007669"/>
    <property type="project" value="TreeGrafter"/>
</dbReference>
<keyword evidence="5" id="KW-0539">Nucleus</keyword>
<dbReference type="OrthoDB" id="371245at2759"/>
<dbReference type="InterPro" id="IPR036322">
    <property type="entry name" value="WD40_repeat_dom_sf"/>
</dbReference>
<dbReference type="EMBL" id="MUJZ01011781">
    <property type="protein sequence ID" value="OTF81782.1"/>
    <property type="molecule type" value="Genomic_DNA"/>
</dbReference>
<evidence type="ECO:0000313" key="7">
    <source>
        <dbReference type="Proteomes" id="UP000194236"/>
    </source>
</evidence>
<keyword evidence="7" id="KW-1185">Reference proteome</keyword>
<keyword evidence="2" id="KW-0853">WD repeat</keyword>
<dbReference type="Proteomes" id="UP000194236">
    <property type="component" value="Unassembled WGS sequence"/>
</dbReference>